<dbReference type="Pfam" id="PF01648">
    <property type="entry name" value="ACPS"/>
    <property type="match status" value="1"/>
</dbReference>
<sequence length="277" mass="31587">MREDVRILWPDWPVLPRLLGDQVWVWRLGLRETEELDWAWGDLSSAERERAHRYRHQGDRQGFILTRSWLRRLAGAYLGLAPQSVQFQLGPHGKPFLRGHPLQFNLSHSGDWALLAFSRDRPLGIDLERHRSVPVLRLAKRFFQRSEWDGLQGLSEEEQRRVFFDYWTVKEAYLKATGEGLGGLSRVEVDGQGWQGDRMSLWRYESEGERTGERLPTLEAQRLVLEPGYSAALVVGGQGNTGCSEGDVAANVTKINNKSAGIRISRGTISPKMRVPS</sequence>
<reference evidence="5" key="1">
    <citation type="submission" date="2022-06" db="EMBL/GenBank/DDBJ databases">
        <title>Genome sequence of Phormidium yuhuli AB48 isolated from an industrial photobioreactor environment.</title>
        <authorList>
            <person name="Qiu Y."/>
            <person name="Noonan A.J.C."/>
            <person name="Dofher K."/>
            <person name="Koch M."/>
            <person name="Kieft B."/>
            <person name="Lin X."/>
            <person name="Ziels R.M."/>
            <person name="Hallam S.J."/>
        </authorList>
    </citation>
    <scope>NUCLEOTIDE SEQUENCE</scope>
    <source>
        <strain evidence="5">AB48</strain>
    </source>
</reference>
<evidence type="ECO:0000256" key="2">
    <source>
        <dbReference type="ARBA" id="ARBA00022679"/>
    </source>
</evidence>
<evidence type="ECO:0000313" key="5">
    <source>
        <dbReference type="EMBL" id="USR89557.1"/>
    </source>
</evidence>
<protein>
    <submittedName>
        <fullName evidence="5">4'-phosphopantetheinyl transferase superfamily protein</fullName>
    </submittedName>
</protein>
<keyword evidence="2 5" id="KW-0808">Transferase</keyword>
<dbReference type="PANTHER" id="PTHR12215">
    <property type="entry name" value="PHOSPHOPANTETHEINE TRANSFERASE"/>
    <property type="match status" value="1"/>
</dbReference>
<dbReference type="Gene3D" id="3.90.470.20">
    <property type="entry name" value="4'-phosphopantetheinyl transferase domain"/>
    <property type="match status" value="1"/>
</dbReference>
<evidence type="ECO:0000259" key="4">
    <source>
        <dbReference type="Pfam" id="PF22624"/>
    </source>
</evidence>
<gene>
    <name evidence="5" type="ORF">NEA10_11745</name>
</gene>
<accession>A0ABY5AL49</accession>
<feature type="domain" description="4'-phosphopantetheinyl transferase" evidence="3">
    <location>
        <begin position="122"/>
        <end position="198"/>
    </location>
</feature>
<dbReference type="EMBL" id="CP098611">
    <property type="protein sequence ID" value="USR89557.1"/>
    <property type="molecule type" value="Genomic_DNA"/>
</dbReference>
<dbReference type="InterPro" id="IPR050559">
    <property type="entry name" value="P-Pant_transferase_sf"/>
</dbReference>
<dbReference type="PANTHER" id="PTHR12215:SF10">
    <property type="entry name" value="L-AMINOADIPATE-SEMIALDEHYDE DEHYDROGENASE-PHOSPHOPANTETHEINYL TRANSFERASE"/>
    <property type="match status" value="1"/>
</dbReference>
<dbReference type="InterPro" id="IPR055066">
    <property type="entry name" value="AASDHPPT_N"/>
</dbReference>
<evidence type="ECO:0000259" key="3">
    <source>
        <dbReference type="Pfam" id="PF01648"/>
    </source>
</evidence>
<dbReference type="Pfam" id="PF22624">
    <property type="entry name" value="AASDHPPT_N"/>
    <property type="match status" value="1"/>
</dbReference>
<proteinExistence type="inferred from homology"/>
<dbReference type="Proteomes" id="UP001056708">
    <property type="component" value="Chromosome"/>
</dbReference>
<keyword evidence="6" id="KW-1185">Reference proteome</keyword>
<organism evidence="5 6">
    <name type="scientific">Phormidium yuhuli AB48</name>
    <dbReference type="NCBI Taxonomy" id="2940671"/>
    <lineage>
        <taxon>Bacteria</taxon>
        <taxon>Bacillati</taxon>
        <taxon>Cyanobacteriota</taxon>
        <taxon>Cyanophyceae</taxon>
        <taxon>Oscillatoriophycideae</taxon>
        <taxon>Oscillatoriales</taxon>
        <taxon>Oscillatoriaceae</taxon>
        <taxon>Phormidium</taxon>
        <taxon>Phormidium yuhuli</taxon>
    </lineage>
</organism>
<feature type="domain" description="4'-phosphopantetheinyl transferase N-terminal" evidence="4">
    <location>
        <begin position="35"/>
        <end position="116"/>
    </location>
</feature>
<dbReference type="InterPro" id="IPR037143">
    <property type="entry name" value="4-PPantetheinyl_Trfase_dom_sf"/>
</dbReference>
<name>A0ABY5AL49_9CYAN</name>
<dbReference type="GO" id="GO:0016740">
    <property type="term" value="F:transferase activity"/>
    <property type="evidence" value="ECO:0007669"/>
    <property type="project" value="UniProtKB-KW"/>
</dbReference>
<evidence type="ECO:0000256" key="1">
    <source>
        <dbReference type="ARBA" id="ARBA00010990"/>
    </source>
</evidence>
<evidence type="ECO:0000313" key="6">
    <source>
        <dbReference type="Proteomes" id="UP001056708"/>
    </source>
</evidence>
<dbReference type="SUPFAM" id="SSF56214">
    <property type="entry name" value="4'-phosphopantetheinyl transferase"/>
    <property type="match status" value="2"/>
</dbReference>
<dbReference type="RefSeq" id="WP_252660282.1">
    <property type="nucleotide sequence ID" value="NZ_CP098611.1"/>
</dbReference>
<dbReference type="InterPro" id="IPR008278">
    <property type="entry name" value="4-PPantetheinyl_Trfase_dom"/>
</dbReference>
<comment type="similarity">
    <text evidence="1">Belongs to the P-Pant transferase superfamily. Gsp/Sfp/HetI/AcpT family.</text>
</comment>